<proteinExistence type="inferred from homology"/>
<dbReference type="PANTHER" id="PTHR13748">
    <property type="entry name" value="COBW-RELATED"/>
    <property type="match status" value="1"/>
</dbReference>
<dbReference type="GO" id="GO:0016787">
    <property type="term" value="F:hydrolase activity"/>
    <property type="evidence" value="ECO:0007669"/>
    <property type="project" value="UniProtKB-KW"/>
</dbReference>
<dbReference type="GO" id="GO:0005737">
    <property type="term" value="C:cytoplasm"/>
    <property type="evidence" value="ECO:0007669"/>
    <property type="project" value="TreeGrafter"/>
</dbReference>
<comment type="function">
    <text evidence="5">Zinc chaperone that directly transfers zinc cofactor to target proteins, thereby activating them. Zinc is transferred from the CXCC motif in the GTPase domain to the zinc binding site in target proteins in a process requiring GTP hydrolysis.</text>
</comment>
<evidence type="ECO:0000259" key="7">
    <source>
        <dbReference type="SMART" id="SM00833"/>
    </source>
</evidence>
<keyword evidence="3" id="KW-0143">Chaperone</keyword>
<dbReference type="SUPFAM" id="SSF52540">
    <property type="entry name" value="P-loop containing nucleoside triphosphate hydrolases"/>
    <property type="match status" value="1"/>
</dbReference>
<evidence type="ECO:0000313" key="9">
    <source>
        <dbReference type="Proteomes" id="UP000245461"/>
    </source>
</evidence>
<keyword evidence="2" id="KW-0378">Hydrolase</keyword>
<dbReference type="InterPro" id="IPR036627">
    <property type="entry name" value="CobW-likC_sf"/>
</dbReference>
<keyword evidence="1" id="KW-0547">Nucleotide-binding</keyword>
<dbReference type="AlphaFoldDB" id="A0A317DXP1"/>
<evidence type="ECO:0000256" key="4">
    <source>
        <dbReference type="ARBA" id="ARBA00034320"/>
    </source>
</evidence>
<organism evidence="8 9">
    <name type="scientific">Zavarzinia aquatilis</name>
    <dbReference type="NCBI Taxonomy" id="2211142"/>
    <lineage>
        <taxon>Bacteria</taxon>
        <taxon>Pseudomonadati</taxon>
        <taxon>Pseudomonadota</taxon>
        <taxon>Alphaproteobacteria</taxon>
        <taxon>Rhodospirillales</taxon>
        <taxon>Zavarziniaceae</taxon>
        <taxon>Zavarzinia</taxon>
    </lineage>
</organism>
<keyword evidence="9" id="KW-1185">Reference proteome</keyword>
<reference evidence="8 9" key="1">
    <citation type="submission" date="2018-05" db="EMBL/GenBank/DDBJ databases">
        <title>Zavarzinia sp. HR-AS.</title>
        <authorList>
            <person name="Lee Y."/>
            <person name="Jeon C.O."/>
        </authorList>
    </citation>
    <scope>NUCLEOTIDE SEQUENCE [LARGE SCALE GENOMIC DNA]</scope>
    <source>
        <strain evidence="8 9">HR-AS</strain>
    </source>
</reference>
<evidence type="ECO:0000256" key="5">
    <source>
        <dbReference type="ARBA" id="ARBA00045658"/>
    </source>
</evidence>
<accession>A0A317DXP1</accession>
<dbReference type="InterPro" id="IPR011629">
    <property type="entry name" value="CobW-like_C"/>
</dbReference>
<dbReference type="PANTHER" id="PTHR13748:SF62">
    <property type="entry name" value="COBW DOMAIN-CONTAINING PROTEIN"/>
    <property type="match status" value="1"/>
</dbReference>
<evidence type="ECO:0000256" key="1">
    <source>
        <dbReference type="ARBA" id="ARBA00022741"/>
    </source>
</evidence>
<dbReference type="InterPro" id="IPR051316">
    <property type="entry name" value="Zinc-reg_GTPase_activator"/>
</dbReference>
<dbReference type="InterPro" id="IPR027417">
    <property type="entry name" value="P-loop_NTPase"/>
</dbReference>
<dbReference type="SMART" id="SM00833">
    <property type="entry name" value="CobW_C"/>
    <property type="match status" value="1"/>
</dbReference>
<dbReference type="EMBL" id="QGLE01000011">
    <property type="protein sequence ID" value="PWR19497.1"/>
    <property type="molecule type" value="Genomic_DNA"/>
</dbReference>
<evidence type="ECO:0000313" key="8">
    <source>
        <dbReference type="EMBL" id="PWR19497.1"/>
    </source>
</evidence>
<protein>
    <submittedName>
        <fullName evidence="8">Cobalamin biosynthesis protein CobW</fullName>
    </submittedName>
</protein>
<dbReference type="GO" id="GO:0000166">
    <property type="term" value="F:nucleotide binding"/>
    <property type="evidence" value="ECO:0007669"/>
    <property type="project" value="UniProtKB-KW"/>
</dbReference>
<evidence type="ECO:0000256" key="3">
    <source>
        <dbReference type="ARBA" id="ARBA00023186"/>
    </source>
</evidence>
<gene>
    <name evidence="8" type="ORF">DKG74_17050</name>
</gene>
<comment type="similarity">
    <text evidence="4">Belongs to the SIMIBI class G3E GTPase family. ZNG1 subfamily.</text>
</comment>
<feature type="domain" description="CobW C-terminal" evidence="7">
    <location>
        <begin position="229"/>
        <end position="323"/>
    </location>
</feature>
<comment type="catalytic activity">
    <reaction evidence="6">
        <text>GTP + H2O = GDP + phosphate + H(+)</text>
        <dbReference type="Rhea" id="RHEA:19669"/>
        <dbReference type="ChEBI" id="CHEBI:15377"/>
        <dbReference type="ChEBI" id="CHEBI:15378"/>
        <dbReference type="ChEBI" id="CHEBI:37565"/>
        <dbReference type="ChEBI" id="CHEBI:43474"/>
        <dbReference type="ChEBI" id="CHEBI:58189"/>
    </reaction>
    <physiologicalReaction direction="left-to-right" evidence="6">
        <dbReference type="Rhea" id="RHEA:19670"/>
    </physiologicalReaction>
</comment>
<dbReference type="Gene3D" id="3.40.50.300">
    <property type="entry name" value="P-loop containing nucleotide triphosphate hydrolases"/>
    <property type="match status" value="1"/>
</dbReference>
<dbReference type="Gene3D" id="3.30.1220.10">
    <property type="entry name" value="CobW-like, C-terminal domain"/>
    <property type="match status" value="1"/>
</dbReference>
<dbReference type="OrthoDB" id="9808822at2"/>
<comment type="caution">
    <text evidence="8">The sequence shown here is derived from an EMBL/GenBank/DDBJ whole genome shotgun (WGS) entry which is preliminary data.</text>
</comment>
<dbReference type="SUPFAM" id="SSF90002">
    <property type="entry name" value="Hypothetical protein YjiA, C-terminal domain"/>
    <property type="match status" value="1"/>
</dbReference>
<evidence type="ECO:0000256" key="6">
    <source>
        <dbReference type="ARBA" id="ARBA00049117"/>
    </source>
</evidence>
<sequence length="363" mass="38679">MTGRTAERLPVVVLTGFLGSGKTTLLSRMLASPDFADSAVIINELGDVGIDQDLVRMTSETVMVMPGGCVCCSIRGDVERALQRLFDDRDAGRIPPFRRLVIETTGIADPQPLLVTLRVNPLAASRLAPAMVVTVVDGILGRDTLATEVEAASQVAAADAIVVSKRDLGQDEALMPVLGDLNPWAGRRSANLLADPLGAILDGECRAGAFLGHFACQPSTISSSRHGDIRSHCLVLDEALDWTAFGVWMSMLLHRHGRNILRVKGLLNIEGASGPVAFHSAQHVVHPPQHLTAWPGDDRRGRIVFIVRKIEPALIEQSLKLFDATAKVTGDGGGRGGYLPAAAGGSIAGRPVRRPTAPRWLKG</sequence>
<dbReference type="Proteomes" id="UP000245461">
    <property type="component" value="Unassembled WGS sequence"/>
</dbReference>
<dbReference type="Pfam" id="PF02492">
    <property type="entry name" value="cobW"/>
    <property type="match status" value="1"/>
</dbReference>
<dbReference type="Pfam" id="PF07683">
    <property type="entry name" value="CobW_C"/>
    <property type="match status" value="1"/>
</dbReference>
<dbReference type="InterPro" id="IPR003495">
    <property type="entry name" value="CobW/HypB/UreG_nucleotide-bd"/>
</dbReference>
<evidence type="ECO:0000256" key="2">
    <source>
        <dbReference type="ARBA" id="ARBA00022801"/>
    </source>
</evidence>
<name>A0A317DXP1_9PROT</name>